<proteinExistence type="predicted"/>
<dbReference type="AlphaFoldDB" id="A0A9P6ZGJ8"/>
<reference evidence="2" key="1">
    <citation type="journal article" date="2020" name="New Phytol.">
        <title>Comparative genomics reveals dynamic genome evolution in host specialist ectomycorrhizal fungi.</title>
        <authorList>
            <person name="Lofgren L.A."/>
            <person name="Nguyen N.H."/>
            <person name="Vilgalys R."/>
            <person name="Ruytinx J."/>
            <person name="Liao H.L."/>
            <person name="Branco S."/>
            <person name="Kuo A."/>
            <person name="LaButti K."/>
            <person name="Lipzen A."/>
            <person name="Andreopoulos W."/>
            <person name="Pangilinan J."/>
            <person name="Riley R."/>
            <person name="Hundley H."/>
            <person name="Na H."/>
            <person name="Barry K."/>
            <person name="Grigoriev I.V."/>
            <person name="Stajich J.E."/>
            <person name="Kennedy P.G."/>
        </authorList>
    </citation>
    <scope>NUCLEOTIDE SEQUENCE</scope>
    <source>
        <strain evidence="2">DOB743</strain>
    </source>
</reference>
<sequence>MQLLPKACLLLLACASRYMLNSASSTYIEVQTLLQGRGVGSRSLPRLNLQSSIAIKNRDGSGLEVITLSRSFISSIAKAKAATLTDTLKLMSQPTTLSGQSTFLKKKNPLEICLVSLQYEALQYELALTRINALLTDTPLLESCVYPGIVNLPKSKVVPSGAVLVYYSFLTRSVLERNPNPKAFAKVSQHVRFREGVPYVFAVMHMTSHARTVVILGGSYGGSRATQVLAEVIMALTSIDPQTYES</sequence>
<organism evidence="2 3">
    <name type="scientific">Suillus placidus</name>
    <dbReference type="NCBI Taxonomy" id="48579"/>
    <lineage>
        <taxon>Eukaryota</taxon>
        <taxon>Fungi</taxon>
        <taxon>Dikarya</taxon>
        <taxon>Basidiomycota</taxon>
        <taxon>Agaricomycotina</taxon>
        <taxon>Agaricomycetes</taxon>
        <taxon>Agaricomycetidae</taxon>
        <taxon>Boletales</taxon>
        <taxon>Suillineae</taxon>
        <taxon>Suillaceae</taxon>
        <taxon>Suillus</taxon>
    </lineage>
</organism>
<dbReference type="OrthoDB" id="1418352at2759"/>
<dbReference type="Proteomes" id="UP000714275">
    <property type="component" value="Unassembled WGS sequence"/>
</dbReference>
<dbReference type="Gene3D" id="1.25.40.570">
    <property type="match status" value="1"/>
</dbReference>
<dbReference type="EMBL" id="JABBWD010000110">
    <property type="protein sequence ID" value="KAG1765280.1"/>
    <property type="molecule type" value="Genomic_DNA"/>
</dbReference>
<protein>
    <submittedName>
        <fullName evidence="2">Uncharacterized protein</fullName>
    </submittedName>
</protein>
<feature type="signal peptide" evidence="1">
    <location>
        <begin position="1"/>
        <end position="23"/>
    </location>
</feature>
<evidence type="ECO:0000313" key="3">
    <source>
        <dbReference type="Proteomes" id="UP000714275"/>
    </source>
</evidence>
<keyword evidence="3" id="KW-1185">Reference proteome</keyword>
<gene>
    <name evidence="2" type="ORF">EV702DRAFT_1051083</name>
</gene>
<evidence type="ECO:0000256" key="1">
    <source>
        <dbReference type="SAM" id="SignalP"/>
    </source>
</evidence>
<evidence type="ECO:0000313" key="2">
    <source>
        <dbReference type="EMBL" id="KAG1765280.1"/>
    </source>
</evidence>
<comment type="caution">
    <text evidence="2">The sequence shown here is derived from an EMBL/GenBank/DDBJ whole genome shotgun (WGS) entry which is preliminary data.</text>
</comment>
<name>A0A9P6ZGJ8_9AGAM</name>
<feature type="chain" id="PRO_5040388043" evidence="1">
    <location>
        <begin position="24"/>
        <end position="246"/>
    </location>
</feature>
<keyword evidence="1" id="KW-0732">Signal</keyword>
<accession>A0A9P6ZGJ8</accession>